<dbReference type="AlphaFoldDB" id="A0AAP0JKQ6"/>
<evidence type="ECO:0000256" key="1">
    <source>
        <dbReference type="SAM" id="MobiDB-lite"/>
    </source>
</evidence>
<comment type="caution">
    <text evidence="2">The sequence shown here is derived from an EMBL/GenBank/DDBJ whole genome shotgun (WGS) entry which is preliminary data.</text>
</comment>
<evidence type="ECO:0000313" key="2">
    <source>
        <dbReference type="EMBL" id="KAK9135853.1"/>
    </source>
</evidence>
<reference evidence="2 3" key="1">
    <citation type="submission" date="2024-01" db="EMBL/GenBank/DDBJ databases">
        <title>Genome assemblies of Stephania.</title>
        <authorList>
            <person name="Yang L."/>
        </authorList>
    </citation>
    <scope>NUCLEOTIDE SEQUENCE [LARGE SCALE GENOMIC DNA]</scope>
    <source>
        <strain evidence="2">YNDBR</strain>
        <tissue evidence="2">Leaf</tissue>
    </source>
</reference>
<feature type="region of interest" description="Disordered" evidence="1">
    <location>
        <begin position="43"/>
        <end position="77"/>
    </location>
</feature>
<evidence type="ECO:0000313" key="3">
    <source>
        <dbReference type="Proteomes" id="UP001420932"/>
    </source>
</evidence>
<dbReference type="Proteomes" id="UP001420932">
    <property type="component" value="Unassembled WGS sequence"/>
</dbReference>
<accession>A0AAP0JKQ6</accession>
<keyword evidence="3" id="KW-1185">Reference proteome</keyword>
<name>A0AAP0JKQ6_9MAGN</name>
<feature type="compositionally biased region" description="Pro residues" evidence="1">
    <location>
        <begin position="68"/>
        <end position="77"/>
    </location>
</feature>
<organism evidence="2 3">
    <name type="scientific">Stephania yunnanensis</name>
    <dbReference type="NCBI Taxonomy" id="152371"/>
    <lineage>
        <taxon>Eukaryota</taxon>
        <taxon>Viridiplantae</taxon>
        <taxon>Streptophyta</taxon>
        <taxon>Embryophyta</taxon>
        <taxon>Tracheophyta</taxon>
        <taxon>Spermatophyta</taxon>
        <taxon>Magnoliopsida</taxon>
        <taxon>Ranunculales</taxon>
        <taxon>Menispermaceae</taxon>
        <taxon>Menispermoideae</taxon>
        <taxon>Cissampelideae</taxon>
        <taxon>Stephania</taxon>
    </lineage>
</organism>
<sequence>MQLLLLQPPIRHGAAAVLAALPPRLPQRHLLIHPTTAAAAAKPLSPLSPLSPPPSSSKPQFPLLLGPATPPSPAPPR</sequence>
<gene>
    <name evidence="2" type="ORF">Syun_015183</name>
</gene>
<protein>
    <submittedName>
        <fullName evidence="2">Uncharacterized protein</fullName>
    </submittedName>
</protein>
<dbReference type="EMBL" id="JBBNAF010000006">
    <property type="protein sequence ID" value="KAK9135853.1"/>
    <property type="molecule type" value="Genomic_DNA"/>
</dbReference>
<proteinExistence type="predicted"/>
<feature type="compositionally biased region" description="Low complexity" evidence="1">
    <location>
        <begin position="57"/>
        <end position="67"/>
    </location>
</feature>